<feature type="compositionally biased region" description="Acidic residues" evidence="2">
    <location>
        <begin position="636"/>
        <end position="648"/>
    </location>
</feature>
<comment type="caution">
    <text evidence="5">The sequence shown here is derived from an EMBL/GenBank/DDBJ whole genome shotgun (WGS) entry which is preliminary data.</text>
</comment>
<feature type="region of interest" description="Disordered" evidence="2">
    <location>
        <begin position="610"/>
        <end position="648"/>
    </location>
</feature>
<accession>A0A812PV70</accession>
<gene>
    <name evidence="5" type="primary">rpn3</name>
    <name evidence="5" type="ORF">SNEC2469_LOCUS9684</name>
</gene>
<dbReference type="InterPro" id="IPR057985">
    <property type="entry name" value="TPR_PSMD3_N"/>
</dbReference>
<feature type="compositionally biased region" description="Basic and acidic residues" evidence="2">
    <location>
        <begin position="615"/>
        <end position="635"/>
    </location>
</feature>
<name>A0A812PV70_9DINO</name>
<protein>
    <submittedName>
        <fullName evidence="5">Rpn3 protein</fullName>
    </submittedName>
</protein>
<feature type="domain" description="26S proteasome non-ATPase regulatory subunit 3 C-terminal" evidence="3">
    <location>
        <begin position="590"/>
        <end position="645"/>
    </location>
</feature>
<reference evidence="5" key="1">
    <citation type="submission" date="2021-02" db="EMBL/GenBank/DDBJ databases">
        <authorList>
            <person name="Dougan E. K."/>
            <person name="Rhodes N."/>
            <person name="Thang M."/>
            <person name="Chan C."/>
        </authorList>
    </citation>
    <scope>NUCLEOTIDE SEQUENCE</scope>
</reference>
<evidence type="ECO:0000259" key="3">
    <source>
        <dbReference type="Pfam" id="PF08375"/>
    </source>
</evidence>
<dbReference type="GO" id="GO:0008541">
    <property type="term" value="C:proteasome regulatory particle, lid subcomplex"/>
    <property type="evidence" value="ECO:0007669"/>
    <property type="project" value="TreeGrafter"/>
</dbReference>
<dbReference type="PANTHER" id="PTHR10758">
    <property type="entry name" value="26S PROTEASOME NON-ATPASE REGULATORY SUBUNIT 3/COP9 SIGNALOSOME COMPLEX SUBUNIT 3"/>
    <property type="match status" value="1"/>
</dbReference>
<dbReference type="Pfam" id="PF08375">
    <property type="entry name" value="Rpn3_C"/>
    <property type="match status" value="1"/>
</dbReference>
<dbReference type="Pfam" id="PF25573">
    <property type="entry name" value="TPR_PSMD3_N"/>
    <property type="match status" value="1"/>
</dbReference>
<dbReference type="AlphaFoldDB" id="A0A812PV70"/>
<evidence type="ECO:0000256" key="1">
    <source>
        <dbReference type="ARBA" id="ARBA00022942"/>
    </source>
</evidence>
<evidence type="ECO:0000313" key="6">
    <source>
        <dbReference type="Proteomes" id="UP000601435"/>
    </source>
</evidence>
<dbReference type="GO" id="GO:0030234">
    <property type="term" value="F:enzyme regulator activity"/>
    <property type="evidence" value="ECO:0007669"/>
    <property type="project" value="InterPro"/>
</dbReference>
<dbReference type="EMBL" id="CAJNJA010015640">
    <property type="protein sequence ID" value="CAE7365125.1"/>
    <property type="molecule type" value="Genomic_DNA"/>
</dbReference>
<feature type="domain" description="26S proteasome non-ATPase regulatory subunit 3 N-terminal TPR repeats" evidence="4">
    <location>
        <begin position="432"/>
        <end position="478"/>
    </location>
</feature>
<dbReference type="InterPro" id="IPR013586">
    <property type="entry name" value="PSMD3_C"/>
</dbReference>
<organism evidence="5 6">
    <name type="scientific">Symbiodinium necroappetens</name>
    <dbReference type="NCBI Taxonomy" id="1628268"/>
    <lineage>
        <taxon>Eukaryota</taxon>
        <taxon>Sar</taxon>
        <taxon>Alveolata</taxon>
        <taxon>Dinophyceae</taxon>
        <taxon>Suessiales</taxon>
        <taxon>Symbiodiniaceae</taxon>
        <taxon>Symbiodinium</taxon>
    </lineage>
</organism>
<dbReference type="GO" id="GO:0042176">
    <property type="term" value="P:regulation of protein catabolic process"/>
    <property type="evidence" value="ECO:0007669"/>
    <property type="project" value="InterPro"/>
</dbReference>
<proteinExistence type="predicted"/>
<evidence type="ECO:0000313" key="5">
    <source>
        <dbReference type="EMBL" id="CAE7365125.1"/>
    </source>
</evidence>
<dbReference type="OrthoDB" id="1713558at2759"/>
<evidence type="ECO:0000256" key="2">
    <source>
        <dbReference type="SAM" id="MobiDB-lite"/>
    </source>
</evidence>
<keyword evidence="1" id="KW-0647">Proteasome</keyword>
<evidence type="ECO:0000259" key="4">
    <source>
        <dbReference type="Pfam" id="PF25573"/>
    </source>
</evidence>
<dbReference type="Gene3D" id="3.40.50.720">
    <property type="entry name" value="NAD(P)-binding Rossmann-like Domain"/>
    <property type="match status" value="1"/>
</dbReference>
<dbReference type="InterPro" id="IPR050756">
    <property type="entry name" value="CSN3"/>
</dbReference>
<keyword evidence="6" id="KW-1185">Reference proteome</keyword>
<dbReference type="PANTHER" id="PTHR10758:SF2">
    <property type="entry name" value="26S PROTEASOME NON-ATPASE REGULATORY SUBUNIT 3"/>
    <property type="match status" value="1"/>
</dbReference>
<dbReference type="GO" id="GO:0006511">
    <property type="term" value="P:ubiquitin-dependent protein catabolic process"/>
    <property type="evidence" value="ECO:0007669"/>
    <property type="project" value="TreeGrafter"/>
</dbReference>
<feature type="non-terminal residue" evidence="5">
    <location>
        <position position="648"/>
    </location>
</feature>
<sequence length="648" mass="72310">NGQWYQQHQTQWLIRFQTVTDSCAGIISKTAAAEMKEVLPIIDPEELQRLGSWARVLQTMCRNPASEEELSKSRMKKRSLELWEFRVRKEILDKMAANFEHRLTTSKRLLQIHFLRSPVQVLSESGALRALRLGRTALQGEPGKQVAVPSDLPALDLECGLVVRSVGFDILPFQGLPLSDRNRVPHVNGCVEPPSENLGGLYVSGWVKRGPQGIIASNIGDAQETAAKVVMDTQGKPAKAWSTDPVLEALTESGSRVVEFRDWQTLEAEELRRGQETGKAAAKFTSATIPRAGVARLIAECGDGVTPQTADPDQHFVRIDWQKKMLFKLPRGAAVLRLGLRAPFGLQASYVAAVPPADVEMTDAEKGAAKDRQSAPAPAASPVLRQEVEIKFPQLSKPYAFAVLILVVKLSDKRDDKQKAMEVASAMVLWLKTSLEAQRGAGHWQSREACLRHDQMGQATLLNLLLRNYLAYNLYDQVELLMGGVPERSFFTQKELKEHLRPYYVRGSGRKPPDVFKECTKTYEALFKKDKTLTLINRLRYNVESLAAGVVAKAVVDGVIDASPAAIATIDYDQQFVKSNQKIDLYHSCALHKRIAFCLQMHNDAVKAMAYPDENDNKDAEDPEEKREREKRELANIEEDGGDDDMMI</sequence>
<dbReference type="Proteomes" id="UP000601435">
    <property type="component" value="Unassembled WGS sequence"/>
</dbReference>